<accession>A0A395J485</accession>
<name>A0A395J485_9HELO</name>
<protein>
    <submittedName>
        <fullName evidence="1">Uncharacterized protein</fullName>
    </submittedName>
</protein>
<proteinExistence type="predicted"/>
<evidence type="ECO:0000313" key="1">
    <source>
        <dbReference type="EMBL" id="RAL67325.1"/>
    </source>
</evidence>
<organism evidence="1 2">
    <name type="scientific">Monilinia fructigena</name>
    <dbReference type="NCBI Taxonomy" id="38457"/>
    <lineage>
        <taxon>Eukaryota</taxon>
        <taxon>Fungi</taxon>
        <taxon>Dikarya</taxon>
        <taxon>Ascomycota</taxon>
        <taxon>Pezizomycotina</taxon>
        <taxon>Leotiomycetes</taxon>
        <taxon>Helotiales</taxon>
        <taxon>Sclerotiniaceae</taxon>
        <taxon>Monilinia</taxon>
    </lineage>
</organism>
<sequence length="69" mass="7832">MSSNSLLSFIIKSFVLSHYSRAPAMPIQHPLNYLSRLLITSTKIYQFTKLSGITSNYKSGGLMRINQEH</sequence>
<comment type="caution">
    <text evidence="1">The sequence shown here is derived from an EMBL/GenBank/DDBJ whole genome shotgun (WGS) entry which is preliminary data.</text>
</comment>
<dbReference type="Proteomes" id="UP000249056">
    <property type="component" value="Unassembled WGS sequence"/>
</dbReference>
<dbReference type="AlphaFoldDB" id="A0A395J485"/>
<reference evidence="1 2" key="1">
    <citation type="submission" date="2018-06" db="EMBL/GenBank/DDBJ databases">
        <title>Genome Sequence of the Brown Rot Fungal Pathogen Monilinia fructigena.</title>
        <authorList>
            <person name="Landi L."/>
            <person name="De Miccolis Angelini R.M."/>
            <person name="Pollastro S."/>
            <person name="Abate D."/>
            <person name="Faretra F."/>
            <person name="Romanazzi G."/>
        </authorList>
    </citation>
    <scope>NUCLEOTIDE SEQUENCE [LARGE SCALE GENOMIC DNA]</scope>
    <source>
        <strain evidence="1 2">Mfrg269</strain>
    </source>
</reference>
<gene>
    <name evidence="1" type="ORF">DID88_008085</name>
</gene>
<dbReference type="EMBL" id="QKRW01000004">
    <property type="protein sequence ID" value="RAL67325.1"/>
    <property type="molecule type" value="Genomic_DNA"/>
</dbReference>
<keyword evidence="2" id="KW-1185">Reference proteome</keyword>
<evidence type="ECO:0000313" key="2">
    <source>
        <dbReference type="Proteomes" id="UP000249056"/>
    </source>
</evidence>